<dbReference type="AlphaFoldDB" id="A0A4Z2J3G1"/>
<dbReference type="Proteomes" id="UP000314294">
    <property type="component" value="Unassembled WGS sequence"/>
</dbReference>
<keyword evidence="2" id="KW-1185">Reference proteome</keyword>
<comment type="caution">
    <text evidence="1">The sequence shown here is derived from an EMBL/GenBank/DDBJ whole genome shotgun (WGS) entry which is preliminary data.</text>
</comment>
<evidence type="ECO:0000313" key="1">
    <source>
        <dbReference type="EMBL" id="TNN84750.1"/>
    </source>
</evidence>
<proteinExistence type="predicted"/>
<dbReference type="EMBL" id="SRLO01000024">
    <property type="protein sequence ID" value="TNN84750.1"/>
    <property type="molecule type" value="Genomic_DNA"/>
</dbReference>
<gene>
    <name evidence="1" type="ORF">EYF80_004795</name>
</gene>
<evidence type="ECO:0000313" key="2">
    <source>
        <dbReference type="Proteomes" id="UP000314294"/>
    </source>
</evidence>
<name>A0A4Z2J3G1_9TELE</name>
<accession>A0A4Z2J3G1</accession>
<organism evidence="1 2">
    <name type="scientific">Liparis tanakae</name>
    <name type="common">Tanaka's snailfish</name>
    <dbReference type="NCBI Taxonomy" id="230148"/>
    <lineage>
        <taxon>Eukaryota</taxon>
        <taxon>Metazoa</taxon>
        <taxon>Chordata</taxon>
        <taxon>Craniata</taxon>
        <taxon>Vertebrata</taxon>
        <taxon>Euteleostomi</taxon>
        <taxon>Actinopterygii</taxon>
        <taxon>Neopterygii</taxon>
        <taxon>Teleostei</taxon>
        <taxon>Neoteleostei</taxon>
        <taxon>Acanthomorphata</taxon>
        <taxon>Eupercaria</taxon>
        <taxon>Perciformes</taxon>
        <taxon>Cottioidei</taxon>
        <taxon>Cottales</taxon>
        <taxon>Liparidae</taxon>
        <taxon>Liparis</taxon>
    </lineage>
</organism>
<protein>
    <submittedName>
        <fullName evidence="1">Uncharacterized protein</fullName>
    </submittedName>
</protein>
<sequence length="152" mass="16601">MDESVGRRCRHTSHAVAAIHLPQYLLKPNTTALPGDVNHKPYRPLSVHRLGHLLTLTGPVNGKMISPLSNTTDFIPLVLRGLTSVQLHLSAAAPEESVSLAVAPHDGPKFSQWNNVFITSCCAPLSPQNMWRAGRKQGGMKLPTPCFHFPEV</sequence>
<reference evidence="1 2" key="1">
    <citation type="submission" date="2019-03" db="EMBL/GenBank/DDBJ databases">
        <title>First draft genome of Liparis tanakae, snailfish: a comprehensive survey of snailfish specific genes.</title>
        <authorList>
            <person name="Kim W."/>
            <person name="Song I."/>
            <person name="Jeong J.-H."/>
            <person name="Kim D."/>
            <person name="Kim S."/>
            <person name="Ryu S."/>
            <person name="Song J.Y."/>
            <person name="Lee S.K."/>
        </authorList>
    </citation>
    <scope>NUCLEOTIDE SEQUENCE [LARGE SCALE GENOMIC DNA]</scope>
    <source>
        <tissue evidence="1">Muscle</tissue>
    </source>
</reference>